<protein>
    <submittedName>
        <fullName evidence="2">Uncharacterized protein</fullName>
    </submittedName>
</protein>
<dbReference type="RefSeq" id="WP_207252733.1">
    <property type="nucleotide sequence ID" value="NZ_JAFMPM010000008.1"/>
</dbReference>
<dbReference type="AlphaFoldDB" id="A0A8B0SEP2"/>
<dbReference type="EMBL" id="CP072748">
    <property type="protein sequence ID" value="QTX09826.1"/>
    <property type="molecule type" value="Genomic_DNA"/>
</dbReference>
<keyword evidence="3" id="KW-1185">Reference proteome</keyword>
<reference evidence="1 3" key="1">
    <citation type="submission" date="2021-03" db="EMBL/GenBank/DDBJ databases">
        <title>Draft genome and methylome analysis of Thiotrix fructosivoruns ATCC 49748.</title>
        <authorList>
            <person name="Fomenkov A."/>
            <person name="Grabovich M.Y."/>
            <person name="Roberts R.J."/>
        </authorList>
    </citation>
    <scope>NUCLEOTIDE SEQUENCE [LARGE SCALE GENOMIC DNA]</scope>
    <source>
        <strain evidence="1 3">ATCC 49748</strain>
    </source>
</reference>
<gene>
    <name evidence="2" type="ORF">J1836_014595</name>
    <name evidence="1" type="ORF">J1836_19205</name>
</gene>
<evidence type="ECO:0000313" key="1">
    <source>
        <dbReference type="EMBL" id="MBO0615027.1"/>
    </source>
</evidence>
<name>A0A8B0SEP2_9GAMM</name>
<proteinExistence type="predicted"/>
<accession>A0A8B0SEP2</accession>
<dbReference type="Proteomes" id="UP000664466">
    <property type="component" value="Unassembled WGS sequence"/>
</dbReference>
<reference evidence="2" key="2">
    <citation type="submission" date="2021-04" db="EMBL/GenBank/DDBJ databases">
        <title>Complete Genome and methylome analysis of Thiothrix fructosivorans ATCC 49748.</title>
        <authorList>
            <person name="Fomenkov A."/>
            <person name="Sun L."/>
            <person name="Vincze T."/>
            <person name="Grabovich M.Y."/>
            <person name="Roberts R.J."/>
        </authorList>
    </citation>
    <scope>NUCLEOTIDE SEQUENCE</scope>
    <source>
        <strain evidence="2">ATCC 49748</strain>
    </source>
</reference>
<organism evidence="2">
    <name type="scientific">Thiothrix fructosivorans</name>
    <dbReference type="NCBI Taxonomy" id="111770"/>
    <lineage>
        <taxon>Bacteria</taxon>
        <taxon>Pseudomonadati</taxon>
        <taxon>Pseudomonadota</taxon>
        <taxon>Gammaproteobacteria</taxon>
        <taxon>Thiotrichales</taxon>
        <taxon>Thiotrichaceae</taxon>
        <taxon>Thiothrix</taxon>
    </lineage>
</organism>
<dbReference type="EMBL" id="JAFMPM010000008">
    <property type="protein sequence ID" value="MBO0615027.1"/>
    <property type="molecule type" value="Genomic_DNA"/>
</dbReference>
<evidence type="ECO:0000313" key="2">
    <source>
        <dbReference type="EMBL" id="QTX09826.1"/>
    </source>
</evidence>
<evidence type="ECO:0000313" key="3">
    <source>
        <dbReference type="Proteomes" id="UP000664466"/>
    </source>
</evidence>
<sequence>MKLTKQNYAEIISGLSQEDKVSFYEFLSHNLTVSCRVMWSNEAISKDEIIDSMKWINEILHRVTAKIRVERLKQHEWKEEDVIKMIFGCVNQCPQINSEVTWALRKSFETLLKAQSQK</sequence>